<dbReference type="Proteomes" id="UP000256862">
    <property type="component" value="Chromosome CO2235"/>
</dbReference>
<gene>
    <name evidence="5" type="ORF">CO2235_150186</name>
    <name evidence="4" type="ORF">CO2235_U590062</name>
    <name evidence="2" type="ORF">D2917_20815</name>
    <name evidence="3" type="ORF">JTE92_21135</name>
</gene>
<evidence type="ECO:0000313" key="6">
    <source>
        <dbReference type="Proteomes" id="UP000256862"/>
    </source>
</evidence>
<dbReference type="Gene3D" id="3.30.70.100">
    <property type="match status" value="1"/>
</dbReference>
<dbReference type="SUPFAM" id="SSF54909">
    <property type="entry name" value="Dimeric alpha+beta barrel"/>
    <property type="match status" value="1"/>
</dbReference>
<dbReference type="RefSeq" id="WP_084254544.1">
    <property type="nucleotide sequence ID" value="NZ_CP032519.1"/>
</dbReference>
<dbReference type="Pfam" id="PF03992">
    <property type="entry name" value="ABM"/>
    <property type="match status" value="1"/>
</dbReference>
<evidence type="ECO:0000313" key="8">
    <source>
        <dbReference type="Proteomes" id="UP000623307"/>
    </source>
</evidence>
<protein>
    <submittedName>
        <fullName evidence="2">Antibiotic biosynthesis monooxygenase</fullName>
    </submittedName>
</protein>
<dbReference type="InterPro" id="IPR007138">
    <property type="entry name" value="ABM_dom"/>
</dbReference>
<name>A0A375FYD9_9BURK</name>
<sequence>MIYEIALLPVHEEHLDTFTDALAEVAPLLARAKGYGGHLLAQGIETPEVFNLIVRWSSLEDHRLGFEPSDDHRMFMAGLEGYLAGEPTVYHVREMALSADRTLPFV</sequence>
<organism evidence="2 7">
    <name type="scientific">Cupriavidus oxalaticus</name>
    <dbReference type="NCBI Taxonomy" id="96344"/>
    <lineage>
        <taxon>Bacteria</taxon>
        <taxon>Pseudomonadati</taxon>
        <taxon>Pseudomonadota</taxon>
        <taxon>Betaproteobacteria</taxon>
        <taxon>Burkholderiales</taxon>
        <taxon>Burkholderiaceae</taxon>
        <taxon>Cupriavidus</taxon>
    </lineage>
</organism>
<dbReference type="InterPro" id="IPR011008">
    <property type="entry name" value="Dimeric_a/b-barrel"/>
</dbReference>
<reference evidence="3 8" key="4">
    <citation type="submission" date="2021-02" db="EMBL/GenBank/DDBJ databases">
        <title>Complete Genome Sequence of Cupriavidus oxalaticus Strain Ox1, a Soil Oxalate-Degrading Species.</title>
        <authorList>
            <person name="Palmieri F."/>
            <person name="Udriet P."/>
            <person name="Deuasquier M."/>
            <person name="Beaudoing E."/>
            <person name="Johnson S.L."/>
            <person name="Davenport K.W."/>
            <person name="Chain P.S."/>
            <person name="Bindschedler S."/>
            <person name="Junier P."/>
        </authorList>
    </citation>
    <scope>NUCLEOTIDE SEQUENCE [LARGE SCALE GENOMIC DNA]</scope>
    <source>
        <strain evidence="3 8">Ox1</strain>
    </source>
</reference>
<evidence type="ECO:0000313" key="3">
    <source>
        <dbReference type="EMBL" id="QRQ95899.1"/>
    </source>
</evidence>
<dbReference type="Proteomes" id="UP000325743">
    <property type="component" value="Chromosome 2"/>
</dbReference>
<evidence type="ECO:0000313" key="4">
    <source>
        <dbReference type="EMBL" id="SPC06486.1"/>
    </source>
</evidence>
<dbReference type="Proteomes" id="UP000623307">
    <property type="component" value="Chromosome 2"/>
</dbReference>
<dbReference type="GO" id="GO:0004497">
    <property type="term" value="F:monooxygenase activity"/>
    <property type="evidence" value="ECO:0007669"/>
    <property type="project" value="UniProtKB-KW"/>
</dbReference>
<reference evidence="2 7" key="3">
    <citation type="submission" date="2018-09" db="EMBL/GenBank/DDBJ databases">
        <title>Complete genome sequence of Cupriavidus oxalaticus T2, a bacterium capable of phenol tolerance and degradation.</title>
        <authorList>
            <person name="Yan J."/>
        </authorList>
    </citation>
    <scope>NUCLEOTIDE SEQUENCE [LARGE SCALE GENOMIC DNA]</scope>
    <source>
        <strain evidence="2 7">T2</strain>
    </source>
</reference>
<keyword evidence="2" id="KW-0560">Oxidoreductase</keyword>
<keyword evidence="8" id="KW-1185">Reference proteome</keyword>
<keyword evidence="2" id="KW-0503">Monooxygenase</keyword>
<evidence type="ECO:0000259" key="1">
    <source>
        <dbReference type="Pfam" id="PF03992"/>
    </source>
</evidence>
<dbReference type="AlphaFoldDB" id="A0A375FYD9"/>
<dbReference type="EMBL" id="CP032519">
    <property type="protein sequence ID" value="QEZ46655.1"/>
    <property type="molecule type" value="Genomic_DNA"/>
</dbReference>
<reference evidence="4 6" key="2">
    <citation type="submission" date="2018-01" db="EMBL/GenBank/DDBJ databases">
        <authorList>
            <person name="Clerissi C."/>
        </authorList>
    </citation>
    <scope>NUCLEOTIDE SEQUENCE [LARGE SCALE GENOMIC DNA]</scope>
    <source>
        <strain evidence="4">Cupriavidus oxalaticus LMG 2235</strain>
    </source>
</reference>
<accession>A0A375FYD9</accession>
<evidence type="ECO:0000313" key="7">
    <source>
        <dbReference type="Proteomes" id="UP000325743"/>
    </source>
</evidence>
<dbReference type="EMBL" id="OGUS01000115">
    <property type="protein sequence ID" value="SPC12531.1"/>
    <property type="molecule type" value="Genomic_DNA"/>
</dbReference>
<feature type="domain" description="ABM" evidence="1">
    <location>
        <begin position="1"/>
        <end position="73"/>
    </location>
</feature>
<dbReference type="EMBL" id="OGUS01000064">
    <property type="protein sequence ID" value="SPC06486.1"/>
    <property type="molecule type" value="Genomic_DNA"/>
</dbReference>
<evidence type="ECO:0000313" key="5">
    <source>
        <dbReference type="EMBL" id="SPC12531.1"/>
    </source>
</evidence>
<dbReference type="EMBL" id="CP069812">
    <property type="protein sequence ID" value="QRQ95899.1"/>
    <property type="molecule type" value="Genomic_DNA"/>
</dbReference>
<reference evidence="6" key="1">
    <citation type="submission" date="2018-01" db="EMBL/GenBank/DDBJ databases">
        <authorList>
            <person name="Gaut B.S."/>
            <person name="Morton B.R."/>
            <person name="Clegg M.T."/>
            <person name="Duvall M.R."/>
        </authorList>
    </citation>
    <scope>NUCLEOTIDE SEQUENCE [LARGE SCALE GENOMIC DNA]</scope>
</reference>
<dbReference type="OrthoDB" id="9798157at2"/>
<proteinExistence type="predicted"/>
<dbReference type="GeneID" id="303492060"/>
<evidence type="ECO:0000313" key="2">
    <source>
        <dbReference type="EMBL" id="QEZ46655.1"/>
    </source>
</evidence>